<organism evidence="1 2">
    <name type="scientific">Nitrospirillum viridazoti CBAmc</name>
    <dbReference type="NCBI Taxonomy" id="1441467"/>
    <lineage>
        <taxon>Bacteria</taxon>
        <taxon>Pseudomonadati</taxon>
        <taxon>Pseudomonadota</taxon>
        <taxon>Alphaproteobacteria</taxon>
        <taxon>Rhodospirillales</taxon>
        <taxon>Azospirillaceae</taxon>
        <taxon>Nitrospirillum</taxon>
        <taxon>Nitrospirillum viridazoti</taxon>
    </lineage>
</organism>
<gene>
    <name evidence="1" type="ORF">Y958_19320</name>
</gene>
<sequence>MATLVEASLDDLKRLPPTAEEALEGGESLSSAFLDRIERYAEDSTEDQIREKWGRILAQEIRKPGTFAAKELRILDEIDGKTASLFERICQYRIDKFIIKDFSGDLPLSEIEDLASAGLLSNPGPTGHSVRFTEQPSETGRLLFIPFGNSAIGTPYAGPPPSNLAYKNLINMNDQNLMLHVYILTSSGHRISSILEDKSDNNLERLCERLAGCLAPSEVIRYKAVDGRYQIASIHKNSAESEKDN</sequence>
<dbReference type="AlphaFoldDB" id="A0A248JX03"/>
<evidence type="ECO:0000313" key="1">
    <source>
        <dbReference type="EMBL" id="ASG23021.1"/>
    </source>
</evidence>
<keyword evidence="2" id="KW-1185">Reference proteome</keyword>
<dbReference type="EMBL" id="CP022111">
    <property type="protein sequence ID" value="ASG23021.1"/>
    <property type="molecule type" value="Genomic_DNA"/>
</dbReference>
<accession>A0A248JX03</accession>
<protein>
    <recommendedName>
        <fullName evidence="3">DUF2806 domain-containing protein</fullName>
    </recommendedName>
</protein>
<dbReference type="KEGG" id="nao:Y958_19320"/>
<dbReference type="Proteomes" id="UP000197153">
    <property type="component" value="Chromosome 2"/>
</dbReference>
<proteinExistence type="predicted"/>
<reference evidence="1 2" key="1">
    <citation type="submission" date="2017-06" db="EMBL/GenBank/DDBJ databases">
        <title>Complete genome sequence of Nitrospirillum amazonense strain CBAmC, an endophytic nitrogen-fixing and plant growth-promoting bacterium, isolated from sugarcane.</title>
        <authorList>
            <person name="Schwab S."/>
            <person name="dos Santos Teixeira K.R."/>
            <person name="Simoes Araujo J.L."/>
            <person name="Soares Vidal M."/>
            <person name="Borges de Freitas H.R."/>
            <person name="Rivello Crivelaro A.L."/>
            <person name="Bueno de Camargo Nunes A."/>
            <person name="dos Santos C.M."/>
            <person name="Palmeira da Silva Rosa D."/>
            <person name="da Silva Padilha D."/>
            <person name="da Silva E."/>
            <person name="Araujo Terra L."/>
            <person name="Soares Mendes V."/>
            <person name="Farinelli L."/>
            <person name="Magalhaes Cruz L."/>
            <person name="Baldani J.I."/>
        </authorList>
    </citation>
    <scope>NUCLEOTIDE SEQUENCE [LARGE SCALE GENOMIC DNA]</scope>
    <source>
        <strain evidence="1 2">CBAmC</strain>
    </source>
</reference>
<evidence type="ECO:0008006" key="3">
    <source>
        <dbReference type="Google" id="ProtNLM"/>
    </source>
</evidence>
<name>A0A248JX03_9PROT</name>
<dbReference type="InterPro" id="IPR021254">
    <property type="entry name" value="DUF2806"/>
</dbReference>
<evidence type="ECO:0000313" key="2">
    <source>
        <dbReference type="Proteomes" id="UP000197153"/>
    </source>
</evidence>
<dbReference type="Pfam" id="PF10987">
    <property type="entry name" value="DUF2806"/>
    <property type="match status" value="1"/>
</dbReference>